<organism evidence="1">
    <name type="scientific">marine metagenome</name>
    <dbReference type="NCBI Taxonomy" id="408172"/>
    <lineage>
        <taxon>unclassified sequences</taxon>
        <taxon>metagenomes</taxon>
        <taxon>ecological metagenomes</taxon>
    </lineage>
</organism>
<dbReference type="AlphaFoldDB" id="A0A382RWZ9"/>
<reference evidence="1" key="1">
    <citation type="submission" date="2018-05" db="EMBL/GenBank/DDBJ databases">
        <authorList>
            <person name="Lanie J.A."/>
            <person name="Ng W.-L."/>
            <person name="Kazmierczak K.M."/>
            <person name="Andrzejewski T.M."/>
            <person name="Davidsen T.M."/>
            <person name="Wayne K.J."/>
            <person name="Tettelin H."/>
            <person name="Glass J.I."/>
            <person name="Rusch D."/>
            <person name="Podicherti R."/>
            <person name="Tsui H.-C.T."/>
            <person name="Winkler M.E."/>
        </authorList>
    </citation>
    <scope>NUCLEOTIDE SEQUENCE</scope>
</reference>
<sequence length="55" mass="6245">MSFGGTFDLIDPPVWDLDIIDDIMGDTGDILDDFEQTQDDIESTRHVIIPHLIGW</sequence>
<proteinExistence type="predicted"/>
<name>A0A382RWZ9_9ZZZZ</name>
<protein>
    <submittedName>
        <fullName evidence="1">Uncharacterized protein</fullName>
    </submittedName>
</protein>
<gene>
    <name evidence="1" type="ORF">METZ01_LOCUS354421</name>
</gene>
<dbReference type="EMBL" id="UINC01124430">
    <property type="protein sequence ID" value="SVD01567.1"/>
    <property type="molecule type" value="Genomic_DNA"/>
</dbReference>
<feature type="non-terminal residue" evidence="1">
    <location>
        <position position="55"/>
    </location>
</feature>
<accession>A0A382RWZ9</accession>
<evidence type="ECO:0000313" key="1">
    <source>
        <dbReference type="EMBL" id="SVD01567.1"/>
    </source>
</evidence>